<dbReference type="PANTHER" id="PTHR23502:SF60">
    <property type="entry name" value="MAJOR FACILITATOR SUPERFAMILY (MFS) PROFILE DOMAIN-CONTAINING PROTEIN-RELATED"/>
    <property type="match status" value="1"/>
</dbReference>
<feature type="region of interest" description="Disordered" evidence="5">
    <location>
        <begin position="1"/>
        <end position="54"/>
    </location>
</feature>
<dbReference type="Gene3D" id="2.160.20.10">
    <property type="entry name" value="Single-stranded right-handed beta-helix, Pectin lyase-like"/>
    <property type="match status" value="2"/>
</dbReference>
<feature type="transmembrane region" description="Helical" evidence="6">
    <location>
        <begin position="175"/>
        <end position="197"/>
    </location>
</feature>
<comment type="caution">
    <text evidence="8">The sequence shown here is derived from an EMBL/GenBank/DDBJ whole genome shotgun (WGS) entry which is preliminary data.</text>
</comment>
<feature type="compositionally biased region" description="Basic and acidic residues" evidence="5">
    <location>
        <begin position="26"/>
        <end position="40"/>
    </location>
</feature>
<evidence type="ECO:0000256" key="4">
    <source>
        <dbReference type="ARBA" id="ARBA00023136"/>
    </source>
</evidence>
<evidence type="ECO:0000256" key="6">
    <source>
        <dbReference type="SAM" id="Phobius"/>
    </source>
</evidence>
<evidence type="ECO:0000313" key="9">
    <source>
        <dbReference type="Proteomes" id="UP000467700"/>
    </source>
</evidence>
<dbReference type="SUPFAM" id="SSF51126">
    <property type="entry name" value="Pectin lyase-like"/>
    <property type="match status" value="2"/>
</dbReference>
<keyword evidence="4 6" id="KW-0472">Membrane</keyword>
<gene>
    <name evidence="8" type="ORF">AAE3_LOCUS12713</name>
</gene>
<keyword evidence="3 6" id="KW-1133">Transmembrane helix</keyword>
<dbReference type="GO" id="GO:0022857">
    <property type="term" value="F:transmembrane transporter activity"/>
    <property type="evidence" value="ECO:0007669"/>
    <property type="project" value="InterPro"/>
</dbReference>
<feature type="transmembrane region" description="Helical" evidence="6">
    <location>
        <begin position="499"/>
        <end position="520"/>
    </location>
</feature>
<dbReference type="GO" id="GO:0016020">
    <property type="term" value="C:membrane"/>
    <property type="evidence" value="ECO:0007669"/>
    <property type="project" value="UniProtKB-SubCell"/>
</dbReference>
<organism evidence="8 9">
    <name type="scientific">Cyclocybe aegerita</name>
    <name type="common">Black poplar mushroom</name>
    <name type="synonym">Agrocybe aegerita</name>
    <dbReference type="NCBI Taxonomy" id="1973307"/>
    <lineage>
        <taxon>Eukaryota</taxon>
        <taxon>Fungi</taxon>
        <taxon>Dikarya</taxon>
        <taxon>Basidiomycota</taxon>
        <taxon>Agaricomycotina</taxon>
        <taxon>Agaricomycetes</taxon>
        <taxon>Agaricomycetidae</taxon>
        <taxon>Agaricales</taxon>
        <taxon>Agaricineae</taxon>
        <taxon>Bolbitiaceae</taxon>
        <taxon>Cyclocybe</taxon>
    </lineage>
</organism>
<evidence type="ECO:0000313" key="8">
    <source>
        <dbReference type="EMBL" id="CAA7270494.1"/>
    </source>
</evidence>
<accession>A0A8S0W0M7</accession>
<dbReference type="Proteomes" id="UP000467700">
    <property type="component" value="Unassembled WGS sequence"/>
</dbReference>
<dbReference type="SUPFAM" id="SSF103473">
    <property type="entry name" value="MFS general substrate transporter"/>
    <property type="match status" value="1"/>
</dbReference>
<feature type="transmembrane region" description="Helical" evidence="6">
    <location>
        <begin position="317"/>
        <end position="342"/>
    </location>
</feature>
<dbReference type="CDD" id="cd17323">
    <property type="entry name" value="MFS_Tpo1_MDR_like"/>
    <property type="match status" value="1"/>
</dbReference>
<keyword evidence="2 6" id="KW-0812">Transmembrane</keyword>
<dbReference type="InterPro" id="IPR012334">
    <property type="entry name" value="Pectin_lyas_fold"/>
</dbReference>
<dbReference type="InterPro" id="IPR024535">
    <property type="entry name" value="RHGA/B-epi-like_pectate_lyase"/>
</dbReference>
<sequence length="1361" mass="147618">MPEQSHTSTPPPMSRSSSSQTLPGERLPEDANDKSTKDEAYEVPGQSSEGQGEEEGDVLWVDWEGPDDPLNPKNWSYKKKWAATLVVSSFTFISPVSSSMVAPASEQIAQQFGITSSVLIAMTTSVFILGYAVGPLFIGPLSEIYGRSRVLQLSNLIYLAWNTGCGFAQNQSQLIAFRFLAGIGGSAPLSVGGGVLGDTWHPEERGKAIAIYSLAPLLGPVIGPVCGGWIAERSTWRWVLQFWSTSIVDVIIQISGLFFLRETFSPFLLEQKAKGIRANMDPEKARRYKHVRTVYESSDDRSWKSIFRKALIRPFQLFAFETIVQLLGIYMAFVYGLFYLFLTTMPEIFARVYHQRVGIAGLNYISLGVGLTIASQVNARVMDKIYIYFKKKNNGVGEPEFRLPSMMPGTILLPFGLLLSGWSAQKGLHWIVTDIGIACVGAGMILVFQAMQTYLVDAFTLHAASALAAASCLRSLAGFGFPLFAPAMYAKLGYGKGDTILACLAIGLGCPAPFLLWYYVKIYHIIKTHQPVFNGSLKRLFVLTVVTLVELDTFTNATTTVPVIVDQGLVHRAPEMSSKSVVKSLKSLSLRSRQKVHQESVASANKASYSDDTPPFWMESIKHQGKAPFNPDPNEYKVFRNVKDYGAVGDGVHDDTNAINLAISTQNRCGRGTCPSSTVSPAVVYFPRGTYLVSGPVTPYYYTQLIGDAKTPPTLLASPKFNGMAVIDANPYTPGGGGSQWFGATNNFHRSIRNFVIDTTQVSPERQQGTGIHWQVAQATSLINIRFELSRAPNTAHQGIWMENGSGGYMGDLVFNGGKFGIWGGNQQFTVKNITINNAQTGIYSLWNWGWTYQGVKFNNCQIGFEIATGGRASGGQTAGAQAIIDATVTNTPIFIQITQPSNGTLDGSIVLNNINLTNVPVAVGVANGSVVLPGTSPSIPTKTIASWVQGNVYQGASQRGSFTQEHISGPSKAASLLDHEGKIVARVHPQYEYNDISDFVSARDYGAVGDGVTDDTAALQALFDRYANSKIIFLDAGFYILSSTLTIPAGTRLVGEAWSVLAGKGKLFQDQKKPQVVVRVGTKGSQGIMEITDVVFTTVGPAAGAIVVEWNIKEPEGIQAGAGMWDSHIRLAGSNGTNLEAPTCPQFGTGPYDPCYAAFLSLHITPSATGYFESTWVWLADHDLDYGGEGMITVYAGRGILSESQGPVWMIGTASEHHVIYQYNLAGAKNHYMGLIQTESPYFQPKPAAPTPFSLDTRYHDPAPYLGNASSWALTVKNSNDILIFGAGLYSFFINYSQDCQGVRSCQAQIVNLDATSDISIYSLSTVATGYQLSVNGVGLISQVENLNGFASTITAWTRK</sequence>
<reference evidence="8 9" key="1">
    <citation type="submission" date="2020-01" db="EMBL/GenBank/DDBJ databases">
        <authorList>
            <person name="Gupta K D."/>
        </authorList>
    </citation>
    <scope>NUCLEOTIDE SEQUENCE [LARGE SCALE GENOMIC DNA]</scope>
</reference>
<feature type="compositionally biased region" description="Low complexity" evidence="5">
    <location>
        <begin position="1"/>
        <end position="21"/>
    </location>
</feature>
<dbReference type="InterPro" id="IPR011701">
    <property type="entry name" value="MFS"/>
</dbReference>
<dbReference type="Gene3D" id="1.20.1250.20">
    <property type="entry name" value="MFS general substrate transporter like domains"/>
    <property type="match status" value="1"/>
</dbReference>
<feature type="transmembrane region" description="Helical" evidence="6">
    <location>
        <begin position="459"/>
        <end position="479"/>
    </location>
</feature>
<dbReference type="EMBL" id="CACVBS010000090">
    <property type="protein sequence ID" value="CAA7270494.1"/>
    <property type="molecule type" value="Genomic_DNA"/>
</dbReference>
<feature type="transmembrane region" description="Helical" evidence="6">
    <location>
        <begin position="242"/>
        <end position="260"/>
    </location>
</feature>
<evidence type="ECO:0000256" key="5">
    <source>
        <dbReference type="SAM" id="MobiDB-lite"/>
    </source>
</evidence>
<dbReference type="CDD" id="cd23668">
    <property type="entry name" value="GH55_beta13glucanase-like"/>
    <property type="match status" value="1"/>
</dbReference>
<dbReference type="InterPro" id="IPR036259">
    <property type="entry name" value="MFS_trans_sf"/>
</dbReference>
<proteinExistence type="predicted"/>
<dbReference type="InterPro" id="IPR011050">
    <property type="entry name" value="Pectin_lyase_fold/virulence"/>
</dbReference>
<name>A0A8S0W0M7_CYCAE</name>
<keyword evidence="9" id="KW-1185">Reference proteome</keyword>
<dbReference type="FunFam" id="1.20.1250.20:FF:000011">
    <property type="entry name" value="MFS multidrug transporter, putative"/>
    <property type="match status" value="1"/>
</dbReference>
<feature type="transmembrane region" description="Helical" evidence="6">
    <location>
        <begin position="428"/>
        <end position="447"/>
    </location>
</feature>
<comment type="subcellular location">
    <subcellularLocation>
        <location evidence="1">Membrane</location>
        <topology evidence="1">Multi-pass membrane protein</topology>
    </subcellularLocation>
</comment>
<feature type="transmembrane region" description="Helical" evidence="6">
    <location>
        <begin position="403"/>
        <end position="422"/>
    </location>
</feature>
<dbReference type="OrthoDB" id="1046782at2759"/>
<feature type="domain" description="Major facilitator superfamily (MFS) profile" evidence="7">
    <location>
        <begin position="83"/>
        <end position="521"/>
    </location>
</feature>
<evidence type="ECO:0000256" key="1">
    <source>
        <dbReference type="ARBA" id="ARBA00004141"/>
    </source>
</evidence>
<feature type="transmembrane region" description="Helical" evidence="6">
    <location>
        <begin position="362"/>
        <end position="382"/>
    </location>
</feature>
<evidence type="ECO:0000259" key="7">
    <source>
        <dbReference type="PROSITE" id="PS50850"/>
    </source>
</evidence>
<evidence type="ECO:0000256" key="2">
    <source>
        <dbReference type="ARBA" id="ARBA00022692"/>
    </source>
</evidence>
<dbReference type="Pfam" id="PF12708">
    <property type="entry name" value="Pect-lyase_RHGA_epim"/>
    <property type="match status" value="2"/>
</dbReference>
<dbReference type="PANTHER" id="PTHR23502">
    <property type="entry name" value="MAJOR FACILITATOR SUPERFAMILY"/>
    <property type="match status" value="1"/>
</dbReference>
<dbReference type="PROSITE" id="PS50850">
    <property type="entry name" value="MFS"/>
    <property type="match status" value="1"/>
</dbReference>
<dbReference type="InterPro" id="IPR020846">
    <property type="entry name" value="MFS_dom"/>
</dbReference>
<feature type="transmembrane region" description="Helical" evidence="6">
    <location>
        <begin position="114"/>
        <end position="138"/>
    </location>
</feature>
<dbReference type="Pfam" id="PF07690">
    <property type="entry name" value="MFS_1"/>
    <property type="match status" value="1"/>
</dbReference>
<feature type="transmembrane region" description="Helical" evidence="6">
    <location>
        <begin position="81"/>
        <end position="102"/>
    </location>
</feature>
<protein>
    <recommendedName>
        <fullName evidence="7">Major facilitator superfamily (MFS) profile domain-containing protein</fullName>
    </recommendedName>
</protein>
<evidence type="ECO:0000256" key="3">
    <source>
        <dbReference type="ARBA" id="ARBA00022989"/>
    </source>
</evidence>
<feature type="transmembrane region" description="Helical" evidence="6">
    <location>
        <begin position="209"/>
        <end position="230"/>
    </location>
</feature>